<gene>
    <name evidence="3" type="ORF">HETIRDRAFT_468627</name>
</gene>
<dbReference type="eggNOG" id="ENOG502S9TZ">
    <property type="taxonomic scope" value="Eukaryota"/>
</dbReference>
<feature type="region of interest" description="Disordered" evidence="1">
    <location>
        <begin position="245"/>
        <end position="281"/>
    </location>
</feature>
<dbReference type="InParanoid" id="W4KNF2"/>
<dbReference type="OrthoDB" id="198652at2759"/>
<feature type="domain" description="LYR motif-containing protein Cup1-like N-terminal" evidence="2">
    <location>
        <begin position="16"/>
        <end position="99"/>
    </location>
</feature>
<protein>
    <recommendedName>
        <fullName evidence="2">LYR motif-containing protein Cup1-like N-terminal domain-containing protein</fullName>
    </recommendedName>
</protein>
<reference evidence="3 4" key="1">
    <citation type="journal article" date="2012" name="New Phytol.">
        <title>Insight into trade-off between wood decay and parasitism from the genome of a fungal forest pathogen.</title>
        <authorList>
            <person name="Olson A."/>
            <person name="Aerts A."/>
            <person name="Asiegbu F."/>
            <person name="Belbahri L."/>
            <person name="Bouzid O."/>
            <person name="Broberg A."/>
            <person name="Canback B."/>
            <person name="Coutinho P.M."/>
            <person name="Cullen D."/>
            <person name="Dalman K."/>
            <person name="Deflorio G."/>
            <person name="van Diepen L.T."/>
            <person name="Dunand C."/>
            <person name="Duplessis S."/>
            <person name="Durling M."/>
            <person name="Gonthier P."/>
            <person name="Grimwood J."/>
            <person name="Fossdal C.G."/>
            <person name="Hansson D."/>
            <person name="Henrissat B."/>
            <person name="Hietala A."/>
            <person name="Himmelstrand K."/>
            <person name="Hoffmeister D."/>
            <person name="Hogberg N."/>
            <person name="James T.Y."/>
            <person name="Karlsson M."/>
            <person name="Kohler A."/>
            <person name="Kues U."/>
            <person name="Lee Y.H."/>
            <person name="Lin Y.C."/>
            <person name="Lind M."/>
            <person name="Lindquist E."/>
            <person name="Lombard V."/>
            <person name="Lucas S."/>
            <person name="Lunden K."/>
            <person name="Morin E."/>
            <person name="Murat C."/>
            <person name="Park J."/>
            <person name="Raffaello T."/>
            <person name="Rouze P."/>
            <person name="Salamov A."/>
            <person name="Schmutz J."/>
            <person name="Solheim H."/>
            <person name="Stahlberg J."/>
            <person name="Velez H."/>
            <person name="de Vries R.P."/>
            <person name="Wiebenga A."/>
            <person name="Woodward S."/>
            <person name="Yakovlev I."/>
            <person name="Garbelotto M."/>
            <person name="Martin F."/>
            <person name="Grigoriev I.V."/>
            <person name="Stenlid J."/>
        </authorList>
    </citation>
    <scope>NUCLEOTIDE SEQUENCE [LARGE SCALE GENOMIC DNA]</scope>
    <source>
        <strain evidence="3 4">TC 32-1</strain>
    </source>
</reference>
<dbReference type="Pfam" id="PF20263">
    <property type="entry name" value="LYRM2-like"/>
    <property type="match status" value="1"/>
</dbReference>
<dbReference type="RefSeq" id="XP_009540877.1">
    <property type="nucleotide sequence ID" value="XM_009542582.1"/>
</dbReference>
<evidence type="ECO:0000313" key="4">
    <source>
        <dbReference type="Proteomes" id="UP000030671"/>
    </source>
</evidence>
<dbReference type="GeneID" id="20677243"/>
<organism evidence="3 4">
    <name type="scientific">Heterobasidion irregulare (strain TC 32-1)</name>
    <dbReference type="NCBI Taxonomy" id="747525"/>
    <lineage>
        <taxon>Eukaryota</taxon>
        <taxon>Fungi</taxon>
        <taxon>Dikarya</taxon>
        <taxon>Basidiomycota</taxon>
        <taxon>Agaricomycotina</taxon>
        <taxon>Agaricomycetes</taxon>
        <taxon>Russulales</taxon>
        <taxon>Bondarzewiaceae</taxon>
        <taxon>Heterobasidion</taxon>
        <taxon>Heterobasidion annosum species complex</taxon>
    </lineage>
</organism>
<dbReference type="InterPro" id="IPR046896">
    <property type="entry name" value="Cup1-like_N"/>
</dbReference>
<evidence type="ECO:0000256" key="1">
    <source>
        <dbReference type="SAM" id="MobiDB-lite"/>
    </source>
</evidence>
<evidence type="ECO:0000313" key="3">
    <source>
        <dbReference type="EMBL" id="ETW86910.1"/>
    </source>
</evidence>
<dbReference type="HOGENOM" id="CLU_059571_0_0_1"/>
<keyword evidence="4" id="KW-1185">Reference proteome</keyword>
<evidence type="ECO:0000259" key="2">
    <source>
        <dbReference type="Pfam" id="PF20263"/>
    </source>
</evidence>
<accession>W4KNF2</accession>
<name>W4KNF2_HETIT</name>
<dbReference type="EMBL" id="KI925454">
    <property type="protein sequence ID" value="ETW86910.1"/>
    <property type="molecule type" value="Genomic_DNA"/>
</dbReference>
<proteinExistence type="predicted"/>
<dbReference type="AlphaFoldDB" id="W4KNF2"/>
<dbReference type="KEGG" id="hir:HETIRDRAFT_468627"/>
<dbReference type="Proteomes" id="UP000030671">
    <property type="component" value="Unassembled WGS sequence"/>
</dbReference>
<sequence>MALGKSLTGKKAVLSLYRSALRQVRLLPHNYLRQYFRIKFADDAHRILGTWENEGLRYYKIKRVRKEVTKLERANAGDRHYLLRAMNFAYGRSGPLKYAITEPLLSNPGADAPPRIISSLEHSRPPVFSPELSALLTSSQSRLANKALVPADLVRPPLLPPQADPNSTEARLFGPLSKLREVNIRQRFFKAQWKTIIPPLEVTVRTNGQGSTAESTGWDDVKRAGIRGIGLQGAGVFRELQILAGPVGQSPPKPRRQRQTINGLESDNDSPREPTTPPAPNRYLRRRYREFLRSIPILKYTPPADKSASEPNRKGRYHVALAPNLLSTNSRAPHSLPEADVVDIAWLERGRPHKHSAKITPQSK</sequence>